<evidence type="ECO:0000256" key="9">
    <source>
        <dbReference type="ARBA" id="ARBA00023136"/>
    </source>
</evidence>
<dbReference type="CDD" id="cd16495">
    <property type="entry name" value="RING_CH-C4HC3_MARCH"/>
    <property type="match status" value="1"/>
</dbReference>
<evidence type="ECO:0000256" key="10">
    <source>
        <dbReference type="SAM" id="Phobius"/>
    </source>
</evidence>
<dbReference type="GO" id="GO:0016020">
    <property type="term" value="C:membrane"/>
    <property type="evidence" value="ECO:0007669"/>
    <property type="project" value="UniProtKB-SubCell"/>
</dbReference>
<evidence type="ECO:0000259" key="11">
    <source>
        <dbReference type="PROSITE" id="PS51292"/>
    </source>
</evidence>
<dbReference type="SUPFAM" id="SSF57850">
    <property type="entry name" value="RING/U-box"/>
    <property type="match status" value="1"/>
</dbReference>
<evidence type="ECO:0000256" key="2">
    <source>
        <dbReference type="ARBA" id="ARBA00022679"/>
    </source>
</evidence>
<sequence>MTTPLETKESTEEKFCRICHDTDPYELIKPCDCTGTLAYVHRECLQRWLQQVSEYKCEICGKQYRCKKKTRSLLSFLFRRGAWREWLHLGYVTFFVNRIWSQTGVLLQILKLKQLRFKEKCITCFVYSFVAAHYLAFALLDMRAVCKSFAIWRRKTAKIVVISNNEEEGTV</sequence>
<dbReference type="SMART" id="SM00744">
    <property type="entry name" value="RINGv"/>
    <property type="match status" value="1"/>
</dbReference>
<keyword evidence="3 10" id="KW-0812">Transmembrane</keyword>
<evidence type="ECO:0000256" key="5">
    <source>
        <dbReference type="ARBA" id="ARBA00022771"/>
    </source>
</evidence>
<dbReference type="PROSITE" id="PS51292">
    <property type="entry name" value="ZF_RING_CH"/>
    <property type="match status" value="1"/>
</dbReference>
<dbReference type="RefSeq" id="XP_005708408.1">
    <property type="nucleotide sequence ID" value="XM_005708351.1"/>
</dbReference>
<dbReference type="STRING" id="130081.M2Y786"/>
<dbReference type="GeneID" id="17090501"/>
<dbReference type="GO" id="GO:0004842">
    <property type="term" value="F:ubiquitin-protein transferase activity"/>
    <property type="evidence" value="ECO:0007669"/>
    <property type="project" value="TreeGrafter"/>
</dbReference>
<evidence type="ECO:0000256" key="1">
    <source>
        <dbReference type="ARBA" id="ARBA00004141"/>
    </source>
</evidence>
<keyword evidence="4" id="KW-0479">Metal-binding</keyword>
<evidence type="ECO:0000313" key="13">
    <source>
        <dbReference type="Proteomes" id="UP000030680"/>
    </source>
</evidence>
<keyword evidence="6" id="KW-0833">Ubl conjugation pathway</keyword>
<evidence type="ECO:0000256" key="8">
    <source>
        <dbReference type="ARBA" id="ARBA00022989"/>
    </source>
</evidence>
<dbReference type="Gramene" id="EME31888">
    <property type="protein sequence ID" value="EME31888"/>
    <property type="gene ID" value="Gasu_09570"/>
</dbReference>
<dbReference type="InterPro" id="IPR011016">
    <property type="entry name" value="Znf_RING-CH"/>
</dbReference>
<dbReference type="EMBL" id="KB454489">
    <property type="protein sequence ID" value="EME31888.1"/>
    <property type="molecule type" value="Genomic_DNA"/>
</dbReference>
<keyword evidence="13" id="KW-1185">Reference proteome</keyword>
<dbReference type="AlphaFoldDB" id="M2Y786"/>
<dbReference type="PANTHER" id="PTHR46065">
    <property type="entry name" value="E3 UBIQUITIN-PROTEIN LIGASE MARCH 2/3 FAMILY MEMBER"/>
    <property type="match status" value="1"/>
</dbReference>
<keyword evidence="8 10" id="KW-1133">Transmembrane helix</keyword>
<dbReference type="GO" id="GO:0016567">
    <property type="term" value="P:protein ubiquitination"/>
    <property type="evidence" value="ECO:0007669"/>
    <property type="project" value="TreeGrafter"/>
</dbReference>
<comment type="subcellular location">
    <subcellularLocation>
        <location evidence="1">Membrane</location>
        <topology evidence="1">Multi-pass membrane protein</topology>
    </subcellularLocation>
</comment>
<keyword evidence="2" id="KW-0808">Transferase</keyword>
<dbReference type="KEGG" id="gsl:Gasu_09570"/>
<reference evidence="13" key="1">
    <citation type="journal article" date="2013" name="Science">
        <title>Gene transfer from bacteria and archaea facilitated evolution of an extremophilic eukaryote.</title>
        <authorList>
            <person name="Schonknecht G."/>
            <person name="Chen W.H."/>
            <person name="Ternes C.M."/>
            <person name="Barbier G.G."/>
            <person name="Shrestha R.P."/>
            <person name="Stanke M."/>
            <person name="Brautigam A."/>
            <person name="Baker B.J."/>
            <person name="Banfield J.F."/>
            <person name="Garavito R.M."/>
            <person name="Carr K."/>
            <person name="Wilkerson C."/>
            <person name="Rensing S.A."/>
            <person name="Gagneul D."/>
            <person name="Dickenson N.E."/>
            <person name="Oesterhelt C."/>
            <person name="Lercher M.J."/>
            <person name="Weber A.P."/>
        </authorList>
    </citation>
    <scope>NUCLEOTIDE SEQUENCE [LARGE SCALE GENOMIC DNA]</scope>
    <source>
        <strain evidence="13">074W</strain>
    </source>
</reference>
<gene>
    <name evidence="12" type="ORF">Gasu_09570</name>
</gene>
<dbReference type="EC" id="6.3.2.19" evidence="12"/>
<evidence type="ECO:0000256" key="4">
    <source>
        <dbReference type="ARBA" id="ARBA00022723"/>
    </source>
</evidence>
<feature type="transmembrane region" description="Helical" evidence="10">
    <location>
        <begin position="121"/>
        <end position="140"/>
    </location>
</feature>
<accession>M2Y786</accession>
<proteinExistence type="predicted"/>
<keyword evidence="5" id="KW-0863">Zinc-finger</keyword>
<evidence type="ECO:0000313" key="12">
    <source>
        <dbReference type="EMBL" id="EME31888.1"/>
    </source>
</evidence>
<dbReference type="Proteomes" id="UP000030680">
    <property type="component" value="Unassembled WGS sequence"/>
</dbReference>
<feature type="domain" description="RING-CH-type" evidence="11">
    <location>
        <begin position="8"/>
        <end position="67"/>
    </location>
</feature>
<dbReference type="OrthoDB" id="273089at2759"/>
<evidence type="ECO:0000256" key="3">
    <source>
        <dbReference type="ARBA" id="ARBA00022692"/>
    </source>
</evidence>
<evidence type="ECO:0000256" key="7">
    <source>
        <dbReference type="ARBA" id="ARBA00022833"/>
    </source>
</evidence>
<keyword evidence="7" id="KW-0862">Zinc</keyword>
<dbReference type="InterPro" id="IPR013083">
    <property type="entry name" value="Znf_RING/FYVE/PHD"/>
</dbReference>
<dbReference type="Gene3D" id="3.30.40.10">
    <property type="entry name" value="Zinc/RING finger domain, C3HC4 (zinc finger)"/>
    <property type="match status" value="1"/>
</dbReference>
<protein>
    <submittedName>
        <fullName evidence="12">E3 ubiquitin-protein ligase MARCH3</fullName>
        <ecNumber evidence="12">6.3.2.19</ecNumber>
    </submittedName>
</protein>
<dbReference type="OMA" id="PESCHST"/>
<organism evidence="12 13">
    <name type="scientific">Galdieria sulphuraria</name>
    <name type="common">Red alga</name>
    <dbReference type="NCBI Taxonomy" id="130081"/>
    <lineage>
        <taxon>Eukaryota</taxon>
        <taxon>Rhodophyta</taxon>
        <taxon>Bangiophyceae</taxon>
        <taxon>Galdieriales</taxon>
        <taxon>Galdieriaceae</taxon>
        <taxon>Galdieria</taxon>
    </lineage>
</organism>
<dbReference type="eggNOG" id="KOG1609">
    <property type="taxonomic scope" value="Eukaryota"/>
</dbReference>
<evidence type="ECO:0000256" key="6">
    <source>
        <dbReference type="ARBA" id="ARBA00022786"/>
    </source>
</evidence>
<name>M2Y786_GALSU</name>
<dbReference type="PANTHER" id="PTHR46065:SF3">
    <property type="entry name" value="FI20425P1"/>
    <property type="match status" value="1"/>
</dbReference>
<dbReference type="Pfam" id="PF12906">
    <property type="entry name" value="RINGv"/>
    <property type="match status" value="1"/>
</dbReference>
<dbReference type="GO" id="GO:0008270">
    <property type="term" value="F:zinc ion binding"/>
    <property type="evidence" value="ECO:0007669"/>
    <property type="project" value="UniProtKB-KW"/>
</dbReference>
<keyword evidence="9 10" id="KW-0472">Membrane</keyword>